<evidence type="ECO:0000313" key="3">
    <source>
        <dbReference type="Proteomes" id="UP000016932"/>
    </source>
</evidence>
<feature type="region of interest" description="Disordered" evidence="1">
    <location>
        <begin position="19"/>
        <end position="132"/>
    </location>
</feature>
<feature type="region of interest" description="Disordered" evidence="1">
    <location>
        <begin position="229"/>
        <end position="289"/>
    </location>
</feature>
<evidence type="ECO:0000313" key="2">
    <source>
        <dbReference type="EMBL" id="EME81699.1"/>
    </source>
</evidence>
<dbReference type="GeneID" id="19335622"/>
<dbReference type="EMBL" id="KB446559">
    <property type="protein sequence ID" value="EME81699.1"/>
    <property type="molecule type" value="Genomic_DNA"/>
</dbReference>
<dbReference type="RefSeq" id="XP_007927289.1">
    <property type="nucleotide sequence ID" value="XM_007929098.1"/>
</dbReference>
<protein>
    <submittedName>
        <fullName evidence="2">Uncharacterized protein</fullName>
    </submittedName>
</protein>
<dbReference type="VEuPathDB" id="FungiDB:MYCFIDRAFT_197026"/>
<reference evidence="2 3" key="1">
    <citation type="journal article" date="2012" name="PLoS Pathog.">
        <title>Diverse lifestyles and strategies of plant pathogenesis encoded in the genomes of eighteen Dothideomycetes fungi.</title>
        <authorList>
            <person name="Ohm R.A."/>
            <person name="Feau N."/>
            <person name="Henrissat B."/>
            <person name="Schoch C.L."/>
            <person name="Horwitz B.A."/>
            <person name="Barry K.W."/>
            <person name="Condon B.J."/>
            <person name="Copeland A.C."/>
            <person name="Dhillon B."/>
            <person name="Glaser F."/>
            <person name="Hesse C.N."/>
            <person name="Kosti I."/>
            <person name="LaButti K."/>
            <person name="Lindquist E.A."/>
            <person name="Lucas S."/>
            <person name="Salamov A.A."/>
            <person name="Bradshaw R.E."/>
            <person name="Ciuffetti L."/>
            <person name="Hamelin R.C."/>
            <person name="Kema G.H.J."/>
            <person name="Lawrence C."/>
            <person name="Scott J.A."/>
            <person name="Spatafora J.W."/>
            <person name="Turgeon B.G."/>
            <person name="de Wit P.J.G.M."/>
            <person name="Zhong S."/>
            <person name="Goodwin S.B."/>
            <person name="Grigoriev I.V."/>
        </authorList>
    </citation>
    <scope>NUCLEOTIDE SEQUENCE [LARGE SCALE GENOMIC DNA]</scope>
    <source>
        <strain evidence="2 3">CIRAD86</strain>
    </source>
</reference>
<keyword evidence="3" id="KW-1185">Reference proteome</keyword>
<accession>M2ZRN4</accession>
<name>M2ZRN4_PSEFD</name>
<dbReference type="AlphaFoldDB" id="M2ZRN4"/>
<feature type="compositionally biased region" description="Basic and acidic residues" evidence="1">
    <location>
        <begin position="50"/>
        <end position="77"/>
    </location>
</feature>
<feature type="compositionally biased region" description="Basic and acidic residues" evidence="1">
    <location>
        <begin position="19"/>
        <end position="37"/>
    </location>
</feature>
<dbReference type="Proteomes" id="UP000016932">
    <property type="component" value="Unassembled WGS sequence"/>
</dbReference>
<organism evidence="2 3">
    <name type="scientific">Pseudocercospora fijiensis (strain CIRAD86)</name>
    <name type="common">Black leaf streak disease fungus</name>
    <name type="synonym">Mycosphaerella fijiensis</name>
    <dbReference type="NCBI Taxonomy" id="383855"/>
    <lineage>
        <taxon>Eukaryota</taxon>
        <taxon>Fungi</taxon>
        <taxon>Dikarya</taxon>
        <taxon>Ascomycota</taxon>
        <taxon>Pezizomycotina</taxon>
        <taxon>Dothideomycetes</taxon>
        <taxon>Dothideomycetidae</taxon>
        <taxon>Mycosphaerellales</taxon>
        <taxon>Mycosphaerellaceae</taxon>
        <taxon>Pseudocercospora</taxon>
    </lineage>
</organism>
<sequence>MGLLAKITSKFEARVLHRDVSHANRKELPPKDDRPRIDYPAPTPSPAEGIHAKDFAHRQDFRRSQSARHSDIRHELPVPDDSEARVGGQQRYYAREQQQQRRRGSTRHEQRPDQLHESAEPHRGESAEAERPAHITQTYHGQGTDWYTSVDHLVDPGQHSHHLCFHSPQDARANTGVEAQDEPASILPADDTDLTTVVTMGARTTRERHNWPIKIGSANIKHIHRKISDRERKEGEVRSERDIHEQSDQERSELESQNQVVQAPNLEHDNATSQPDGMKTYNDAESGHANGSLEREVQIYLDQHYHGARRDLEKIAVAGI</sequence>
<dbReference type="HOGENOM" id="CLU_869128_0_0_1"/>
<gene>
    <name evidence="2" type="ORF">MYCFIDRAFT_197026</name>
</gene>
<feature type="compositionally biased region" description="Basic and acidic residues" evidence="1">
    <location>
        <begin position="106"/>
        <end position="132"/>
    </location>
</feature>
<dbReference type="OrthoDB" id="3646612at2759"/>
<dbReference type="KEGG" id="pfj:MYCFIDRAFT_197026"/>
<evidence type="ECO:0000256" key="1">
    <source>
        <dbReference type="SAM" id="MobiDB-lite"/>
    </source>
</evidence>
<proteinExistence type="predicted"/>
<feature type="compositionally biased region" description="Basic and acidic residues" evidence="1">
    <location>
        <begin position="229"/>
        <end position="254"/>
    </location>
</feature>